<dbReference type="Pfam" id="PF00450">
    <property type="entry name" value="Peptidase_S10"/>
    <property type="match status" value="1"/>
</dbReference>
<dbReference type="EC" id="3.4.16.-" evidence="7"/>
<evidence type="ECO:0000256" key="3">
    <source>
        <dbReference type="ARBA" id="ARBA00022670"/>
    </source>
</evidence>
<dbReference type="Gene3D" id="3.40.50.1820">
    <property type="entry name" value="alpha/beta hydrolase"/>
    <property type="match status" value="1"/>
</dbReference>
<protein>
    <recommendedName>
        <fullName evidence="7">Carboxypeptidase</fullName>
        <ecNumber evidence="7">3.4.16.-</ecNumber>
    </recommendedName>
</protein>
<organism evidence="8 9">
    <name type="scientific">Diatraea saccharalis</name>
    <name type="common">sugarcane borer</name>
    <dbReference type="NCBI Taxonomy" id="40085"/>
    <lineage>
        <taxon>Eukaryota</taxon>
        <taxon>Metazoa</taxon>
        <taxon>Ecdysozoa</taxon>
        <taxon>Arthropoda</taxon>
        <taxon>Hexapoda</taxon>
        <taxon>Insecta</taxon>
        <taxon>Pterygota</taxon>
        <taxon>Neoptera</taxon>
        <taxon>Endopterygota</taxon>
        <taxon>Lepidoptera</taxon>
        <taxon>Glossata</taxon>
        <taxon>Ditrysia</taxon>
        <taxon>Pyraloidea</taxon>
        <taxon>Crambidae</taxon>
        <taxon>Crambinae</taxon>
        <taxon>Diatraea</taxon>
    </lineage>
</organism>
<dbReference type="InterPro" id="IPR018202">
    <property type="entry name" value="Ser_caboxypep_ser_AS"/>
</dbReference>
<keyword evidence="6" id="KW-0325">Glycoprotein</keyword>
<dbReference type="InterPro" id="IPR033124">
    <property type="entry name" value="Ser_caboxypep_his_AS"/>
</dbReference>
<dbReference type="PROSITE" id="PS00560">
    <property type="entry name" value="CARBOXYPEPT_SER_HIS"/>
    <property type="match status" value="1"/>
</dbReference>
<dbReference type="SUPFAM" id="SSF53474">
    <property type="entry name" value="alpha/beta-Hydrolases"/>
    <property type="match status" value="1"/>
</dbReference>
<dbReference type="Proteomes" id="UP001153714">
    <property type="component" value="Chromosome 12"/>
</dbReference>
<evidence type="ECO:0000256" key="1">
    <source>
        <dbReference type="ARBA" id="ARBA00009431"/>
    </source>
</evidence>
<sequence>MATYANHLYSTVKQLIQVFPELRSAPLYVAGESYAGKYVPALAMEIHKHKNSPGGDINLKGMIIGNAYVEPGMILQITQSFYHFGLLVQEQLDIVQPLLDKFKSDVAANRSVKAKERWNAIVALLLFLSNQKQAYNFLRDEMTAGKYEWYLRKPEVKKALHIGNIRHSFVNITVNKKLAPDFLSNTRPLFESLLNEYQVLTYCGQLDQMLPCATTSDHYRRWKWDNSNEFLNATRYPLIFKNKLVGYHKSGGRLTEVMIRGAGHMAPQDAPATTHEMVTRWTRGIPLSIPQVPDLEYALEFLRNSTEDMMFI</sequence>
<evidence type="ECO:0000256" key="5">
    <source>
        <dbReference type="ARBA" id="ARBA00022801"/>
    </source>
</evidence>
<keyword evidence="4" id="KW-0732">Signal</keyword>
<gene>
    <name evidence="8" type="ORF">DIATSA_LOCUS2283</name>
</gene>
<dbReference type="EMBL" id="OU893343">
    <property type="protein sequence ID" value="CAH0748714.1"/>
    <property type="molecule type" value="Genomic_DNA"/>
</dbReference>
<keyword evidence="3 7" id="KW-0645">Protease</keyword>
<proteinExistence type="inferred from homology"/>
<keyword evidence="2 7" id="KW-0121">Carboxypeptidase</keyword>
<evidence type="ECO:0000256" key="7">
    <source>
        <dbReference type="RuleBase" id="RU361156"/>
    </source>
</evidence>
<accession>A0A9P0C6Z8</accession>
<dbReference type="GO" id="GO:0004185">
    <property type="term" value="F:serine-type carboxypeptidase activity"/>
    <property type="evidence" value="ECO:0007669"/>
    <property type="project" value="UniProtKB-UniRule"/>
</dbReference>
<dbReference type="PANTHER" id="PTHR11802:SF472">
    <property type="entry name" value="SERINE CARBOXYPEPTIDASE CPVL-RELATED"/>
    <property type="match status" value="1"/>
</dbReference>
<evidence type="ECO:0000256" key="6">
    <source>
        <dbReference type="ARBA" id="ARBA00023180"/>
    </source>
</evidence>
<dbReference type="GO" id="GO:0006508">
    <property type="term" value="P:proteolysis"/>
    <property type="evidence" value="ECO:0007669"/>
    <property type="project" value="UniProtKB-KW"/>
</dbReference>
<dbReference type="AlphaFoldDB" id="A0A9P0C6Z8"/>
<name>A0A9P0C6Z8_9NEOP</name>
<dbReference type="PRINTS" id="PR00724">
    <property type="entry name" value="CRBOXYPTASEC"/>
</dbReference>
<evidence type="ECO:0000256" key="2">
    <source>
        <dbReference type="ARBA" id="ARBA00022645"/>
    </source>
</evidence>
<dbReference type="OrthoDB" id="443318at2759"/>
<dbReference type="PANTHER" id="PTHR11802">
    <property type="entry name" value="SERINE PROTEASE FAMILY S10 SERINE CARBOXYPEPTIDASE"/>
    <property type="match status" value="1"/>
</dbReference>
<reference evidence="8" key="1">
    <citation type="submission" date="2021-12" db="EMBL/GenBank/DDBJ databases">
        <authorList>
            <person name="King R."/>
        </authorList>
    </citation>
    <scope>NUCLEOTIDE SEQUENCE</scope>
</reference>
<keyword evidence="5 7" id="KW-0378">Hydrolase</keyword>
<dbReference type="InterPro" id="IPR001563">
    <property type="entry name" value="Peptidase_S10"/>
</dbReference>
<evidence type="ECO:0000313" key="9">
    <source>
        <dbReference type="Proteomes" id="UP001153714"/>
    </source>
</evidence>
<evidence type="ECO:0000313" key="8">
    <source>
        <dbReference type="EMBL" id="CAH0748714.1"/>
    </source>
</evidence>
<comment type="similarity">
    <text evidence="1 7">Belongs to the peptidase S10 family.</text>
</comment>
<evidence type="ECO:0000256" key="4">
    <source>
        <dbReference type="ARBA" id="ARBA00022729"/>
    </source>
</evidence>
<reference evidence="8" key="2">
    <citation type="submission" date="2022-10" db="EMBL/GenBank/DDBJ databases">
        <authorList>
            <consortium name="ENA_rothamsted_submissions"/>
            <consortium name="culmorum"/>
            <person name="King R."/>
        </authorList>
    </citation>
    <scope>NUCLEOTIDE SEQUENCE</scope>
</reference>
<keyword evidence="9" id="KW-1185">Reference proteome</keyword>
<dbReference type="InterPro" id="IPR029058">
    <property type="entry name" value="AB_hydrolase_fold"/>
</dbReference>
<dbReference type="PROSITE" id="PS00131">
    <property type="entry name" value="CARBOXYPEPT_SER_SER"/>
    <property type="match status" value="1"/>
</dbReference>